<dbReference type="GO" id="GO:0003677">
    <property type="term" value="F:DNA binding"/>
    <property type="evidence" value="ECO:0007669"/>
    <property type="project" value="InterPro"/>
</dbReference>
<dbReference type="OrthoDB" id="2666533at2"/>
<protein>
    <submittedName>
        <fullName evidence="2">Predicted transcriptional regulator</fullName>
    </submittedName>
</protein>
<dbReference type="EMBL" id="BALG01000042">
    <property type="protein sequence ID" value="GAC41608.1"/>
    <property type="molecule type" value="Genomic_DNA"/>
</dbReference>
<sequence length="80" mass="9260">MVISGEQLRKIRTVYRVSLEEFGALLGVSGRFILYVERGERLFPEERQRLLVSELSLTPEKLSKIESIYDEGEECKVNII</sequence>
<keyword evidence="3" id="KW-1185">Reference proteome</keyword>
<comment type="caution">
    <text evidence="2">The sequence shown here is derived from an EMBL/GenBank/DDBJ whole genome shotgun (WGS) entry which is preliminary data.</text>
</comment>
<evidence type="ECO:0000313" key="3">
    <source>
        <dbReference type="Proteomes" id="UP000029453"/>
    </source>
</evidence>
<accession>M9M353</accession>
<dbReference type="InterPro" id="IPR010982">
    <property type="entry name" value="Lambda_DNA-bd_dom_sf"/>
</dbReference>
<dbReference type="SUPFAM" id="SSF47413">
    <property type="entry name" value="lambda repressor-like DNA-binding domains"/>
    <property type="match status" value="1"/>
</dbReference>
<evidence type="ECO:0000313" key="2">
    <source>
        <dbReference type="EMBL" id="GAC41608.1"/>
    </source>
</evidence>
<organism evidence="2 3">
    <name type="scientific">Paenibacillus popilliae ATCC 14706</name>
    <dbReference type="NCBI Taxonomy" id="1212764"/>
    <lineage>
        <taxon>Bacteria</taxon>
        <taxon>Bacillati</taxon>
        <taxon>Bacillota</taxon>
        <taxon>Bacilli</taxon>
        <taxon>Bacillales</taxon>
        <taxon>Paenibacillaceae</taxon>
        <taxon>Paenibacillus</taxon>
    </lineage>
</organism>
<dbReference type="Proteomes" id="UP000029453">
    <property type="component" value="Unassembled WGS sequence"/>
</dbReference>
<reference evidence="2 3" key="1">
    <citation type="submission" date="2012-10" db="EMBL/GenBank/DDBJ databases">
        <title>Draft Genome Sequence of Paenibacillus popilliae ATCC 14706T.</title>
        <authorList>
            <person name="Iiyama K."/>
            <person name="Mori K."/>
            <person name="Mon H."/>
            <person name="Chieda Y."/>
            <person name="Lee J.M."/>
            <person name="Kusakabe T."/>
            <person name="Tashiro K."/>
            <person name="Asano S."/>
            <person name="Yasunaga-Aoki C."/>
            <person name="Shimizu S."/>
        </authorList>
    </citation>
    <scope>NUCLEOTIDE SEQUENCE [LARGE SCALE GENOMIC DNA]</scope>
    <source>
        <strain evidence="2 3">ATCC 14706</strain>
    </source>
</reference>
<dbReference type="PROSITE" id="PS50943">
    <property type="entry name" value="HTH_CROC1"/>
    <property type="match status" value="1"/>
</dbReference>
<dbReference type="AlphaFoldDB" id="M9M353"/>
<dbReference type="CDD" id="cd00093">
    <property type="entry name" value="HTH_XRE"/>
    <property type="match status" value="1"/>
</dbReference>
<gene>
    <name evidence="2" type="ORF">PPOP_0959</name>
</gene>
<dbReference type="RefSeq" id="WP_006284939.1">
    <property type="nucleotide sequence ID" value="NZ_BALG01000042.1"/>
</dbReference>
<dbReference type="InterPro" id="IPR001387">
    <property type="entry name" value="Cro/C1-type_HTH"/>
</dbReference>
<name>M9M353_PAEPP</name>
<proteinExistence type="predicted"/>
<evidence type="ECO:0000259" key="1">
    <source>
        <dbReference type="PROSITE" id="PS50943"/>
    </source>
</evidence>
<feature type="domain" description="HTH cro/C1-type" evidence="1">
    <location>
        <begin position="8"/>
        <end position="62"/>
    </location>
</feature>
<dbReference type="Gene3D" id="1.10.260.40">
    <property type="entry name" value="lambda repressor-like DNA-binding domains"/>
    <property type="match status" value="1"/>
</dbReference>